<dbReference type="AlphaFoldDB" id="A0AA40CT04"/>
<keyword evidence="2" id="KW-0812">Transmembrane</keyword>
<feature type="region of interest" description="Disordered" evidence="1">
    <location>
        <begin position="142"/>
        <end position="163"/>
    </location>
</feature>
<dbReference type="Proteomes" id="UP001174936">
    <property type="component" value="Unassembled WGS sequence"/>
</dbReference>
<evidence type="ECO:0000256" key="2">
    <source>
        <dbReference type="SAM" id="Phobius"/>
    </source>
</evidence>
<reference evidence="3" key="1">
    <citation type="submission" date="2023-06" db="EMBL/GenBank/DDBJ databases">
        <title>Genome-scale phylogeny and comparative genomics of the fungal order Sordariales.</title>
        <authorList>
            <consortium name="Lawrence Berkeley National Laboratory"/>
            <person name="Hensen N."/>
            <person name="Bonometti L."/>
            <person name="Westerberg I."/>
            <person name="Brannstrom I.O."/>
            <person name="Guillou S."/>
            <person name="Cros-Aarteil S."/>
            <person name="Calhoun S."/>
            <person name="Haridas S."/>
            <person name="Kuo A."/>
            <person name="Mondo S."/>
            <person name="Pangilinan J."/>
            <person name="Riley R."/>
            <person name="Labutti K."/>
            <person name="Andreopoulos B."/>
            <person name="Lipzen A."/>
            <person name="Chen C."/>
            <person name="Yanf M."/>
            <person name="Daum C."/>
            <person name="Ng V."/>
            <person name="Clum A."/>
            <person name="Steindorff A."/>
            <person name="Ohm R."/>
            <person name="Martin F."/>
            <person name="Silar P."/>
            <person name="Natvig D."/>
            <person name="Lalanne C."/>
            <person name="Gautier V."/>
            <person name="Ament-Velasquez S.L."/>
            <person name="Kruys A."/>
            <person name="Hutchinson M.I."/>
            <person name="Powell A.J."/>
            <person name="Barry K."/>
            <person name="Miller A.N."/>
            <person name="Grigoriev I.V."/>
            <person name="Debuchy R."/>
            <person name="Gladieux P."/>
            <person name="Thoren M.H."/>
            <person name="Johannesson H."/>
        </authorList>
    </citation>
    <scope>NUCLEOTIDE SEQUENCE</scope>
    <source>
        <strain evidence="3">SMH2532-1</strain>
    </source>
</reference>
<dbReference type="InterPro" id="IPR036305">
    <property type="entry name" value="RGS_sf"/>
</dbReference>
<accession>A0AA40CT04</accession>
<name>A0AA40CT04_9PEZI</name>
<keyword evidence="2" id="KW-1133">Transmembrane helix</keyword>
<evidence type="ECO:0008006" key="5">
    <source>
        <dbReference type="Google" id="ProtNLM"/>
    </source>
</evidence>
<keyword evidence="4" id="KW-1185">Reference proteome</keyword>
<organism evidence="3 4">
    <name type="scientific">Cercophora newfieldiana</name>
    <dbReference type="NCBI Taxonomy" id="92897"/>
    <lineage>
        <taxon>Eukaryota</taxon>
        <taxon>Fungi</taxon>
        <taxon>Dikarya</taxon>
        <taxon>Ascomycota</taxon>
        <taxon>Pezizomycotina</taxon>
        <taxon>Sordariomycetes</taxon>
        <taxon>Sordariomycetidae</taxon>
        <taxon>Sordariales</taxon>
        <taxon>Lasiosphaeriaceae</taxon>
        <taxon>Cercophora</taxon>
    </lineage>
</organism>
<comment type="caution">
    <text evidence="3">The sequence shown here is derived from an EMBL/GenBank/DDBJ whole genome shotgun (WGS) entry which is preliminary data.</text>
</comment>
<protein>
    <recommendedName>
        <fullName evidence="5">RGS domain-containing protein</fullName>
    </recommendedName>
</protein>
<feature type="transmembrane region" description="Helical" evidence="2">
    <location>
        <begin position="275"/>
        <end position="302"/>
    </location>
</feature>
<dbReference type="PANTHER" id="PTHR39466:SF1">
    <property type="entry name" value="RGS DOMAIN-CONTAINING PROTEIN"/>
    <property type="match status" value="1"/>
</dbReference>
<keyword evidence="2" id="KW-0472">Membrane</keyword>
<feature type="transmembrane region" description="Helical" evidence="2">
    <location>
        <begin position="428"/>
        <end position="449"/>
    </location>
</feature>
<gene>
    <name evidence="3" type="ORF">B0T16DRAFT_388543</name>
</gene>
<evidence type="ECO:0000256" key="1">
    <source>
        <dbReference type="SAM" id="MobiDB-lite"/>
    </source>
</evidence>
<evidence type="ECO:0000313" key="4">
    <source>
        <dbReference type="Proteomes" id="UP001174936"/>
    </source>
</evidence>
<dbReference type="SUPFAM" id="SSF48097">
    <property type="entry name" value="Regulator of G-protein signaling, RGS"/>
    <property type="match status" value="1"/>
</dbReference>
<proteinExistence type="predicted"/>
<feature type="transmembrane region" description="Helical" evidence="2">
    <location>
        <begin position="247"/>
        <end position="269"/>
    </location>
</feature>
<dbReference type="PANTHER" id="PTHR39466">
    <property type="entry name" value="RGS DOMAIN-CONTAINING PROTEIN"/>
    <property type="match status" value="1"/>
</dbReference>
<feature type="region of interest" description="Disordered" evidence="1">
    <location>
        <begin position="349"/>
        <end position="385"/>
    </location>
</feature>
<sequence>MEDFESALGRSSPNPKFIPDGLSFDAIVKNETPVPCSLNDFMDYLVFVEHQAEDLQFYLWYINYIPRWKALSARQKALSPAWEPGKAIKGPKFRLIPQLNNQKRGEKLHKILAHLKETDVEEKPDEAETAWKCPPIKTSFSPDDDFARPGTPPPQKAVEPPKPDWFTVQPFRNEYCGVVKHYIVGTSPRALRLSDKDREWCLTAAPHTTHPSALLPAFLAVEENLRSNLHPAFIRWIRSNANPASMYFLRTLGVLAVMIGMGLDAMLILSRLSRFIRIACVVFWWPGFAVFIAACKSLCLLLHFRDVRELRPWEIFPGDKEAEGVKDVYSPSPQAVSASEKEAEAGVSFVGTHSRKNTGDSTVSEGGKGGNGSDPLRKPSMRTFGPKNDYTDTRWYHLYKKRSLWSKIMDQTTPVQNPTLRKMQDRTISFAVVWAGVLSTVLAVASVLAPEMKMLKM</sequence>
<evidence type="ECO:0000313" key="3">
    <source>
        <dbReference type="EMBL" id="KAK0648278.1"/>
    </source>
</evidence>
<dbReference type="EMBL" id="JAULSV010000003">
    <property type="protein sequence ID" value="KAK0648278.1"/>
    <property type="molecule type" value="Genomic_DNA"/>
</dbReference>